<evidence type="ECO:0000313" key="7">
    <source>
        <dbReference type="EMBL" id="GJS63333.1"/>
    </source>
</evidence>
<evidence type="ECO:0000256" key="5">
    <source>
        <dbReference type="SAM" id="MobiDB-lite"/>
    </source>
</evidence>
<feature type="domain" description="SWIM-type" evidence="6">
    <location>
        <begin position="28"/>
        <end position="62"/>
    </location>
</feature>
<dbReference type="InterPro" id="IPR006564">
    <property type="entry name" value="Znf_PMZ"/>
</dbReference>
<protein>
    <submittedName>
        <fullName evidence="7">Transposase, MuDR, MULE transposase domain protein</fullName>
    </submittedName>
</protein>
<dbReference type="PROSITE" id="PS50966">
    <property type="entry name" value="ZF_SWIM"/>
    <property type="match status" value="1"/>
</dbReference>
<evidence type="ECO:0000313" key="8">
    <source>
        <dbReference type="Proteomes" id="UP001151760"/>
    </source>
</evidence>
<evidence type="ECO:0000256" key="3">
    <source>
        <dbReference type="ARBA" id="ARBA00022833"/>
    </source>
</evidence>
<gene>
    <name evidence="7" type="ORF">Tco_0677897</name>
</gene>
<feature type="region of interest" description="Disordered" evidence="5">
    <location>
        <begin position="107"/>
        <end position="128"/>
    </location>
</feature>
<reference evidence="7" key="1">
    <citation type="journal article" date="2022" name="Int. J. Mol. Sci.">
        <title>Draft Genome of Tanacetum Coccineum: Genomic Comparison of Closely Related Tanacetum-Family Plants.</title>
        <authorList>
            <person name="Yamashiro T."/>
            <person name="Shiraishi A."/>
            <person name="Nakayama K."/>
            <person name="Satake H."/>
        </authorList>
    </citation>
    <scope>NUCLEOTIDE SEQUENCE</scope>
</reference>
<reference evidence="7" key="2">
    <citation type="submission" date="2022-01" db="EMBL/GenBank/DDBJ databases">
        <authorList>
            <person name="Yamashiro T."/>
            <person name="Shiraishi A."/>
            <person name="Satake H."/>
            <person name="Nakayama K."/>
        </authorList>
    </citation>
    <scope>NUCLEOTIDE SEQUENCE</scope>
</reference>
<dbReference type="PANTHER" id="PTHR31973:SF187">
    <property type="entry name" value="MUTATOR TRANSPOSASE MUDRA PROTEIN"/>
    <property type="match status" value="1"/>
</dbReference>
<evidence type="ECO:0000256" key="4">
    <source>
        <dbReference type="PROSITE-ProRule" id="PRU00325"/>
    </source>
</evidence>
<organism evidence="7 8">
    <name type="scientific">Tanacetum coccineum</name>
    <dbReference type="NCBI Taxonomy" id="301880"/>
    <lineage>
        <taxon>Eukaryota</taxon>
        <taxon>Viridiplantae</taxon>
        <taxon>Streptophyta</taxon>
        <taxon>Embryophyta</taxon>
        <taxon>Tracheophyta</taxon>
        <taxon>Spermatophyta</taxon>
        <taxon>Magnoliopsida</taxon>
        <taxon>eudicotyledons</taxon>
        <taxon>Gunneridae</taxon>
        <taxon>Pentapetalae</taxon>
        <taxon>asterids</taxon>
        <taxon>campanulids</taxon>
        <taxon>Asterales</taxon>
        <taxon>Asteraceae</taxon>
        <taxon>Asteroideae</taxon>
        <taxon>Anthemideae</taxon>
        <taxon>Anthemidinae</taxon>
        <taxon>Tanacetum</taxon>
    </lineage>
</organism>
<keyword evidence="3" id="KW-0862">Zinc</keyword>
<dbReference type="Pfam" id="PF04434">
    <property type="entry name" value="SWIM"/>
    <property type="match status" value="1"/>
</dbReference>
<dbReference type="EMBL" id="BQNB010009422">
    <property type="protein sequence ID" value="GJS63333.1"/>
    <property type="molecule type" value="Genomic_DNA"/>
</dbReference>
<dbReference type="Proteomes" id="UP001151760">
    <property type="component" value="Unassembled WGS sequence"/>
</dbReference>
<dbReference type="PANTHER" id="PTHR31973">
    <property type="entry name" value="POLYPROTEIN, PUTATIVE-RELATED"/>
    <property type="match status" value="1"/>
</dbReference>
<sequence>MAKKGMKSATWVVKGVNAYQYEVSDGQYIREVNLQTGICGCRKWQLSGLPCGHVIAITRFLGLTDCVHYAADWFKKPKYQGTYSESIHSLGNMQQWEFPENIQKAIPPRMDNPQPGRPKNTNRIKSQGEEPRIIRCTRCTQTGHRRDQCGQPFVVQPPVNIRTHNDQQFTQNNQPSFNNPTQQYDNTFHNINHYTSQQYGHTTYPSQPYCETPYPSQPYDQHFANTSQPSQMYEQYNSQQYDAQHLDDINTNGSNSWFNSFEF</sequence>
<name>A0ABQ4XEG7_9ASTR</name>
<keyword evidence="8" id="KW-1185">Reference proteome</keyword>
<dbReference type="SMART" id="SM00575">
    <property type="entry name" value="ZnF_PMZ"/>
    <property type="match status" value="1"/>
</dbReference>
<keyword evidence="1" id="KW-0479">Metal-binding</keyword>
<dbReference type="InterPro" id="IPR007527">
    <property type="entry name" value="Znf_SWIM"/>
</dbReference>
<proteinExistence type="predicted"/>
<accession>A0ABQ4XEG7</accession>
<evidence type="ECO:0000256" key="1">
    <source>
        <dbReference type="ARBA" id="ARBA00022723"/>
    </source>
</evidence>
<evidence type="ECO:0000259" key="6">
    <source>
        <dbReference type="PROSITE" id="PS50966"/>
    </source>
</evidence>
<comment type="caution">
    <text evidence="7">The sequence shown here is derived from an EMBL/GenBank/DDBJ whole genome shotgun (WGS) entry which is preliminary data.</text>
</comment>
<keyword evidence="2 4" id="KW-0863">Zinc-finger</keyword>
<evidence type="ECO:0000256" key="2">
    <source>
        <dbReference type="ARBA" id="ARBA00022771"/>
    </source>
</evidence>